<evidence type="ECO:0000256" key="6">
    <source>
        <dbReference type="ARBA" id="ARBA00022989"/>
    </source>
</evidence>
<dbReference type="Proteomes" id="UP000640426">
    <property type="component" value="Unassembled WGS sequence"/>
</dbReference>
<evidence type="ECO:0000256" key="11">
    <source>
        <dbReference type="ARBA" id="ARBA00023160"/>
    </source>
</evidence>
<dbReference type="Pfam" id="PF00487">
    <property type="entry name" value="FA_desaturase"/>
    <property type="match status" value="1"/>
</dbReference>
<evidence type="ECO:0000256" key="10">
    <source>
        <dbReference type="ARBA" id="ARBA00023136"/>
    </source>
</evidence>
<evidence type="ECO:0000256" key="3">
    <source>
        <dbReference type="ARBA" id="ARBA00022516"/>
    </source>
</evidence>
<keyword evidence="11" id="KW-0275">Fatty acid biosynthesis</keyword>
<evidence type="ECO:0000256" key="5">
    <source>
        <dbReference type="ARBA" id="ARBA00022832"/>
    </source>
</evidence>
<evidence type="ECO:0000256" key="8">
    <source>
        <dbReference type="ARBA" id="ARBA00023004"/>
    </source>
</evidence>
<keyword evidence="4 12" id="KW-0812">Transmembrane</keyword>
<evidence type="ECO:0000256" key="1">
    <source>
        <dbReference type="ARBA" id="ARBA00004141"/>
    </source>
</evidence>
<keyword evidence="7" id="KW-0560">Oxidoreductase</keyword>
<dbReference type="PANTHER" id="PTHR11351">
    <property type="entry name" value="ACYL-COA DESATURASE"/>
    <property type="match status" value="1"/>
</dbReference>
<comment type="caution">
    <text evidence="14">The sequence shown here is derived from an EMBL/GenBank/DDBJ whole genome shotgun (WGS) entry which is preliminary data.</text>
</comment>
<evidence type="ECO:0000256" key="4">
    <source>
        <dbReference type="ARBA" id="ARBA00022692"/>
    </source>
</evidence>
<evidence type="ECO:0000256" key="7">
    <source>
        <dbReference type="ARBA" id="ARBA00023002"/>
    </source>
</evidence>
<proteinExistence type="inferred from homology"/>
<keyword evidence="15" id="KW-1185">Reference proteome</keyword>
<sequence length="378" mass="42200">MNQTAHADDIVYPSAVPFLLIHLAAFAAIWTGVTTTALVMGAVLYALRMFGVTAGYHRYFSHRAYTTSRAFQFVLALLAQSTAQKSVLWWAAKHRHHHRYADTPDDVHSPRHTGFLYSHVGWIFARKHDAADLSVVPDLTRYPELRWLHRYEHVPAIGLALICLAIGGWSGLVVGFVWSTVLVYHATFCINSLAHVRGSTRYVTGDDSRNNIALALLTMGEGWHNNHHAFQSSARQGFRWWEVDMTFYILTMLSWVGIVSALKKPPVGVLRNEQRLGAKVIARTSEQLADRFCAERIAGRLRASWPEAELAALRATLVAQAEASGALWHRFHPHLPSRDALLAEARTLFAGTPSLDEIVDRAHAMVMAAVGRQLEQTA</sequence>
<dbReference type="InterPro" id="IPR005804">
    <property type="entry name" value="FA_desaturase_dom"/>
</dbReference>
<keyword evidence="6 12" id="KW-1133">Transmembrane helix</keyword>
<dbReference type="PRINTS" id="PR00075">
    <property type="entry name" value="FACDDSATRASE"/>
</dbReference>
<protein>
    <submittedName>
        <fullName evidence="14">Fatty acid desaturase</fullName>
    </submittedName>
</protein>
<dbReference type="EMBL" id="JAELXS010000007">
    <property type="protein sequence ID" value="MBJ6122788.1"/>
    <property type="molecule type" value="Genomic_DNA"/>
</dbReference>
<comment type="similarity">
    <text evidence="2">Belongs to the fatty acid desaturase type 2 family.</text>
</comment>
<evidence type="ECO:0000313" key="15">
    <source>
        <dbReference type="Proteomes" id="UP000640426"/>
    </source>
</evidence>
<feature type="domain" description="Fatty acid desaturase" evidence="13">
    <location>
        <begin position="38"/>
        <end position="245"/>
    </location>
</feature>
<accession>A0ABS0XRX1</accession>
<keyword evidence="8" id="KW-0408">Iron</keyword>
<reference evidence="15" key="1">
    <citation type="submission" date="2020-12" db="EMBL/GenBank/DDBJ databases">
        <title>Hymenobacter sp.</title>
        <authorList>
            <person name="Kim M.K."/>
        </authorList>
    </citation>
    <scope>NUCLEOTIDE SEQUENCE [LARGE SCALE GENOMIC DNA]</scope>
    <source>
        <strain evidence="15">BT553</strain>
    </source>
</reference>
<keyword evidence="5" id="KW-0276">Fatty acid metabolism</keyword>
<dbReference type="PANTHER" id="PTHR11351:SF31">
    <property type="entry name" value="DESATURASE 1, ISOFORM A-RELATED"/>
    <property type="match status" value="1"/>
</dbReference>
<keyword evidence="9" id="KW-0443">Lipid metabolism</keyword>
<comment type="subcellular location">
    <subcellularLocation>
        <location evidence="1">Membrane</location>
        <topology evidence="1">Multi-pass membrane protein</topology>
    </subcellularLocation>
</comment>
<feature type="transmembrane region" description="Helical" evidence="12">
    <location>
        <begin position="156"/>
        <end position="178"/>
    </location>
</feature>
<keyword evidence="10 12" id="KW-0472">Membrane</keyword>
<evidence type="ECO:0000256" key="9">
    <source>
        <dbReference type="ARBA" id="ARBA00023098"/>
    </source>
</evidence>
<evidence type="ECO:0000259" key="13">
    <source>
        <dbReference type="Pfam" id="PF00487"/>
    </source>
</evidence>
<dbReference type="CDD" id="cd03505">
    <property type="entry name" value="Delta9-FADS-like"/>
    <property type="match status" value="1"/>
</dbReference>
<feature type="transmembrane region" description="Helical" evidence="12">
    <location>
        <begin position="20"/>
        <end position="47"/>
    </location>
</feature>
<dbReference type="InterPro" id="IPR015876">
    <property type="entry name" value="Acyl-CoA_DS"/>
</dbReference>
<name>A0ABS0XRX1_9SPHN</name>
<organism evidence="14 15">
    <name type="scientific">Sphingomonas mollis</name>
    <dbReference type="NCBI Taxonomy" id="2795726"/>
    <lineage>
        <taxon>Bacteria</taxon>
        <taxon>Pseudomonadati</taxon>
        <taxon>Pseudomonadota</taxon>
        <taxon>Alphaproteobacteria</taxon>
        <taxon>Sphingomonadales</taxon>
        <taxon>Sphingomonadaceae</taxon>
        <taxon>Sphingomonas</taxon>
    </lineage>
</organism>
<gene>
    <name evidence="14" type="ORF">JAO74_13395</name>
</gene>
<feature type="transmembrane region" description="Helical" evidence="12">
    <location>
        <begin position="245"/>
        <end position="262"/>
    </location>
</feature>
<dbReference type="RefSeq" id="WP_199038913.1">
    <property type="nucleotide sequence ID" value="NZ_JAELXS010000007.1"/>
</dbReference>
<evidence type="ECO:0000313" key="14">
    <source>
        <dbReference type="EMBL" id="MBJ6122788.1"/>
    </source>
</evidence>
<evidence type="ECO:0000256" key="12">
    <source>
        <dbReference type="SAM" id="Phobius"/>
    </source>
</evidence>
<keyword evidence="3" id="KW-0444">Lipid biosynthesis</keyword>
<evidence type="ECO:0000256" key="2">
    <source>
        <dbReference type="ARBA" id="ARBA00008749"/>
    </source>
</evidence>